<accession>A0A1B6EQI7</accession>
<reference evidence="1" key="1">
    <citation type="submission" date="2015-11" db="EMBL/GenBank/DDBJ databases">
        <title>De novo transcriptome assembly of four potential Pierce s Disease insect vectors from Arizona vineyards.</title>
        <authorList>
            <person name="Tassone E.E."/>
        </authorList>
    </citation>
    <scope>NUCLEOTIDE SEQUENCE</scope>
</reference>
<organism evidence="1">
    <name type="scientific">Cuerna arida</name>
    <dbReference type="NCBI Taxonomy" id="1464854"/>
    <lineage>
        <taxon>Eukaryota</taxon>
        <taxon>Metazoa</taxon>
        <taxon>Ecdysozoa</taxon>
        <taxon>Arthropoda</taxon>
        <taxon>Hexapoda</taxon>
        <taxon>Insecta</taxon>
        <taxon>Pterygota</taxon>
        <taxon>Neoptera</taxon>
        <taxon>Paraneoptera</taxon>
        <taxon>Hemiptera</taxon>
        <taxon>Auchenorrhyncha</taxon>
        <taxon>Membracoidea</taxon>
        <taxon>Cicadellidae</taxon>
        <taxon>Cicadellinae</taxon>
        <taxon>Proconiini</taxon>
        <taxon>Cuerna</taxon>
    </lineage>
</organism>
<gene>
    <name evidence="1" type="ORF">g.44334</name>
</gene>
<dbReference type="EMBL" id="GECZ01029557">
    <property type="protein sequence ID" value="JAS40212.1"/>
    <property type="molecule type" value="Transcribed_RNA"/>
</dbReference>
<sequence length="115" mass="12891">MQKQANFTINSVEDGVKLVRKRHKVAVIAGRETDFDPAGKISAATAVALKQFDRKRKVDQKRIRYSQSVWQCLYGGRNWNTIPAADNAPKHFSSPNFPQSPAATGLCAMCANRWR</sequence>
<protein>
    <submittedName>
        <fullName evidence="1">Uncharacterized protein</fullName>
    </submittedName>
</protein>
<dbReference type="AlphaFoldDB" id="A0A1B6EQI7"/>
<proteinExistence type="predicted"/>
<evidence type="ECO:0000313" key="1">
    <source>
        <dbReference type="EMBL" id="JAS40212.1"/>
    </source>
</evidence>
<name>A0A1B6EQI7_9HEMI</name>